<evidence type="ECO:0000256" key="1">
    <source>
        <dbReference type="ARBA" id="ARBA00004141"/>
    </source>
</evidence>
<evidence type="ECO:0000259" key="7">
    <source>
        <dbReference type="Pfam" id="PF04138"/>
    </source>
</evidence>
<comment type="similarity">
    <text evidence="2">Belongs to the GtrA family.</text>
</comment>
<dbReference type="Proteomes" id="UP000199652">
    <property type="component" value="Unassembled WGS sequence"/>
</dbReference>
<proteinExistence type="inferred from homology"/>
<dbReference type="OrthoDB" id="9807815at2"/>
<sequence>MENLIRFIKSERFKEIFRFGITGGLSFVVDYGLLYLLTEFGGLNYLLSSGISFTVSVVVNYFLCILWVFEGAQEKQKSTKSVVLFVGSSIVGLFINQILMWFFVEIILMYYMFAKIIATIIVMVWNYVMKRKAIVD</sequence>
<evidence type="ECO:0000313" key="9">
    <source>
        <dbReference type="Proteomes" id="UP000199652"/>
    </source>
</evidence>
<feature type="transmembrane region" description="Helical" evidence="6">
    <location>
        <begin position="16"/>
        <end position="37"/>
    </location>
</feature>
<feature type="transmembrane region" description="Helical" evidence="6">
    <location>
        <begin position="43"/>
        <end position="69"/>
    </location>
</feature>
<dbReference type="InterPro" id="IPR051401">
    <property type="entry name" value="GtrA_CellWall_Glycosyl"/>
</dbReference>
<dbReference type="GO" id="GO:0000271">
    <property type="term" value="P:polysaccharide biosynthetic process"/>
    <property type="evidence" value="ECO:0007669"/>
    <property type="project" value="InterPro"/>
</dbReference>
<keyword evidence="9" id="KW-1185">Reference proteome</keyword>
<keyword evidence="3 6" id="KW-0812">Transmembrane</keyword>
<dbReference type="STRING" id="1528.SAMN04488579_10369"/>
<dbReference type="PANTHER" id="PTHR38459:SF1">
    <property type="entry name" value="PROPHAGE BACTOPRENOL-LINKED GLUCOSE TRANSLOCASE HOMOLOG"/>
    <property type="match status" value="1"/>
</dbReference>
<evidence type="ECO:0000256" key="3">
    <source>
        <dbReference type="ARBA" id="ARBA00022692"/>
    </source>
</evidence>
<evidence type="ECO:0000256" key="5">
    <source>
        <dbReference type="ARBA" id="ARBA00023136"/>
    </source>
</evidence>
<evidence type="ECO:0000256" key="4">
    <source>
        <dbReference type="ARBA" id="ARBA00022989"/>
    </source>
</evidence>
<feature type="transmembrane region" description="Helical" evidence="6">
    <location>
        <begin position="81"/>
        <end position="103"/>
    </location>
</feature>
<dbReference type="RefSeq" id="WP_090243302.1">
    <property type="nucleotide sequence ID" value="NZ_FNOU01000003.1"/>
</dbReference>
<keyword evidence="4 6" id="KW-1133">Transmembrane helix</keyword>
<dbReference type="InterPro" id="IPR007267">
    <property type="entry name" value="GtrA_DPMS_TM"/>
</dbReference>
<evidence type="ECO:0000313" key="8">
    <source>
        <dbReference type="EMBL" id="SDX52354.1"/>
    </source>
</evidence>
<evidence type="ECO:0000256" key="6">
    <source>
        <dbReference type="SAM" id="Phobius"/>
    </source>
</evidence>
<feature type="transmembrane region" description="Helical" evidence="6">
    <location>
        <begin position="109"/>
        <end position="128"/>
    </location>
</feature>
<gene>
    <name evidence="8" type="ORF">SAMN04488579_10369</name>
</gene>
<reference evidence="9" key="1">
    <citation type="submission" date="2016-10" db="EMBL/GenBank/DDBJ databases">
        <authorList>
            <person name="Varghese N."/>
            <person name="Submissions S."/>
        </authorList>
    </citation>
    <scope>NUCLEOTIDE SEQUENCE [LARGE SCALE GENOMIC DNA]</scope>
    <source>
        <strain evidence="9">VPI 5359</strain>
    </source>
</reference>
<accession>A0A1H3CFJ0</accession>
<dbReference type="EMBL" id="FNOU01000003">
    <property type="protein sequence ID" value="SDX52354.1"/>
    <property type="molecule type" value="Genomic_DNA"/>
</dbReference>
<evidence type="ECO:0000256" key="2">
    <source>
        <dbReference type="ARBA" id="ARBA00009399"/>
    </source>
</evidence>
<name>A0A1H3CFJ0_EUBBA</name>
<feature type="domain" description="GtrA/DPMS transmembrane" evidence="7">
    <location>
        <begin position="18"/>
        <end position="133"/>
    </location>
</feature>
<keyword evidence="5 6" id="KW-0472">Membrane</keyword>
<comment type="subcellular location">
    <subcellularLocation>
        <location evidence="1">Membrane</location>
        <topology evidence="1">Multi-pass membrane protein</topology>
    </subcellularLocation>
</comment>
<protein>
    <submittedName>
        <fullName evidence="8">Putative flippase GtrA (Transmembrane translocase of bactoprenol-linked glucose)</fullName>
    </submittedName>
</protein>
<dbReference type="Pfam" id="PF04138">
    <property type="entry name" value="GtrA_DPMS_TM"/>
    <property type="match status" value="1"/>
</dbReference>
<organism evidence="8 9">
    <name type="scientific">Eubacterium barkeri</name>
    <name type="common">Clostridium barkeri</name>
    <dbReference type="NCBI Taxonomy" id="1528"/>
    <lineage>
        <taxon>Bacteria</taxon>
        <taxon>Bacillati</taxon>
        <taxon>Bacillota</taxon>
        <taxon>Clostridia</taxon>
        <taxon>Eubacteriales</taxon>
        <taxon>Eubacteriaceae</taxon>
        <taxon>Eubacterium</taxon>
    </lineage>
</organism>
<dbReference type="AlphaFoldDB" id="A0A1H3CFJ0"/>
<dbReference type="PANTHER" id="PTHR38459">
    <property type="entry name" value="PROPHAGE BACTOPRENOL-LINKED GLUCOSE TRANSLOCASE HOMOLOG"/>
    <property type="match status" value="1"/>
</dbReference>
<dbReference type="GO" id="GO:0005886">
    <property type="term" value="C:plasma membrane"/>
    <property type="evidence" value="ECO:0007669"/>
    <property type="project" value="TreeGrafter"/>
</dbReference>